<sequence>MDPVHCGGIGRALLTEAVRRCVASGPTRMFLWVLKENAGARRFYERAGFSADGTEQSFEVDGGAVPAVRYVMDLPARAVTAASGSVPAPAPPPRPGPGGPGPR</sequence>
<name>A0ABP4DH38_9ACTN</name>
<dbReference type="PROSITE" id="PS51186">
    <property type="entry name" value="GNAT"/>
    <property type="match status" value="1"/>
</dbReference>
<dbReference type="Gene3D" id="3.40.630.30">
    <property type="match status" value="1"/>
</dbReference>
<feature type="domain" description="N-acetyltransferase" evidence="2">
    <location>
        <begin position="1"/>
        <end position="75"/>
    </location>
</feature>
<feature type="region of interest" description="Disordered" evidence="1">
    <location>
        <begin position="81"/>
        <end position="103"/>
    </location>
</feature>
<accession>A0ABP4DH38</accession>
<feature type="compositionally biased region" description="Pro residues" evidence="1">
    <location>
        <begin position="88"/>
        <end position="103"/>
    </location>
</feature>
<proteinExistence type="predicted"/>
<dbReference type="EMBL" id="BAAAHU010000025">
    <property type="protein sequence ID" value="GAA1010330.1"/>
    <property type="molecule type" value="Genomic_DNA"/>
</dbReference>
<dbReference type="InterPro" id="IPR000182">
    <property type="entry name" value="GNAT_dom"/>
</dbReference>
<organism evidence="3 4">
    <name type="scientific">Streptomyces thermogriseus</name>
    <dbReference type="NCBI Taxonomy" id="75292"/>
    <lineage>
        <taxon>Bacteria</taxon>
        <taxon>Bacillati</taxon>
        <taxon>Actinomycetota</taxon>
        <taxon>Actinomycetes</taxon>
        <taxon>Kitasatosporales</taxon>
        <taxon>Streptomycetaceae</taxon>
        <taxon>Streptomyces</taxon>
    </lineage>
</organism>
<evidence type="ECO:0000259" key="2">
    <source>
        <dbReference type="PROSITE" id="PS51186"/>
    </source>
</evidence>
<dbReference type="SUPFAM" id="SSF55729">
    <property type="entry name" value="Acyl-CoA N-acyltransferases (Nat)"/>
    <property type="match status" value="1"/>
</dbReference>
<gene>
    <name evidence="3" type="ORF">GCM10009564_28070</name>
</gene>
<protein>
    <recommendedName>
        <fullName evidence="2">N-acetyltransferase domain-containing protein</fullName>
    </recommendedName>
</protein>
<evidence type="ECO:0000313" key="4">
    <source>
        <dbReference type="Proteomes" id="UP001501072"/>
    </source>
</evidence>
<reference evidence="4" key="1">
    <citation type="journal article" date="2019" name="Int. J. Syst. Evol. Microbiol.">
        <title>The Global Catalogue of Microorganisms (GCM) 10K type strain sequencing project: providing services to taxonomists for standard genome sequencing and annotation.</title>
        <authorList>
            <consortium name="The Broad Institute Genomics Platform"/>
            <consortium name="The Broad Institute Genome Sequencing Center for Infectious Disease"/>
            <person name="Wu L."/>
            <person name="Ma J."/>
        </authorList>
    </citation>
    <scope>NUCLEOTIDE SEQUENCE [LARGE SCALE GENOMIC DNA]</scope>
    <source>
        <strain evidence="4">JCM 11269</strain>
    </source>
</reference>
<dbReference type="Proteomes" id="UP001501072">
    <property type="component" value="Unassembled WGS sequence"/>
</dbReference>
<evidence type="ECO:0000256" key="1">
    <source>
        <dbReference type="SAM" id="MobiDB-lite"/>
    </source>
</evidence>
<comment type="caution">
    <text evidence="3">The sequence shown here is derived from an EMBL/GenBank/DDBJ whole genome shotgun (WGS) entry which is preliminary data.</text>
</comment>
<keyword evidence="4" id="KW-1185">Reference proteome</keyword>
<dbReference type="InterPro" id="IPR016181">
    <property type="entry name" value="Acyl_CoA_acyltransferase"/>
</dbReference>
<evidence type="ECO:0000313" key="3">
    <source>
        <dbReference type="EMBL" id="GAA1010330.1"/>
    </source>
</evidence>
<dbReference type="Pfam" id="PF00583">
    <property type="entry name" value="Acetyltransf_1"/>
    <property type="match status" value="1"/>
</dbReference>